<dbReference type="OrthoDB" id="2677830at2"/>
<protein>
    <recommendedName>
        <fullName evidence="5">DUF559 domain-containing protein</fullName>
    </recommendedName>
</protein>
<reference evidence="1 3" key="1">
    <citation type="submission" date="2015-08" db="EMBL/GenBank/DDBJ databases">
        <title>Genome of Paenibacillus jilunlii.</title>
        <authorList>
            <person name="Sant'Anna F.H."/>
            <person name="Ambrosini A."/>
            <person name="Souza R."/>
            <person name="Bach E."/>
            <person name="Fernandes G."/>
            <person name="Balsanelli E."/>
            <person name="Baura V.A."/>
            <person name="Pedrosa F.O."/>
            <person name="Souza E.M."/>
            <person name="Passaglia L."/>
        </authorList>
    </citation>
    <scope>NUCLEOTIDE SEQUENCE [LARGE SCALE GENOMIC DNA]</scope>
    <source>
        <strain evidence="1 3">DSM 23019</strain>
    </source>
</reference>
<proteinExistence type="predicted"/>
<name>A0A1G9UTK5_9BACL</name>
<reference evidence="2 4" key="2">
    <citation type="submission" date="2016-10" db="EMBL/GenBank/DDBJ databases">
        <authorList>
            <person name="de Groot N.N."/>
        </authorList>
    </citation>
    <scope>NUCLEOTIDE SEQUENCE [LARGE SCALE GENOMIC DNA]</scope>
    <source>
        <strain evidence="2 4">CGMCC 1.10239</strain>
    </source>
</reference>
<dbReference type="RefSeq" id="WP_062520985.1">
    <property type="nucleotide sequence ID" value="NZ_CP048429.1"/>
</dbReference>
<dbReference type="Proteomes" id="UP000070252">
    <property type="component" value="Unassembled WGS sequence"/>
</dbReference>
<dbReference type="EMBL" id="FNGM01000015">
    <property type="protein sequence ID" value="SDM63262.1"/>
    <property type="molecule type" value="Genomic_DNA"/>
</dbReference>
<evidence type="ECO:0000313" key="4">
    <source>
        <dbReference type="Proteomes" id="UP000182783"/>
    </source>
</evidence>
<evidence type="ECO:0000313" key="3">
    <source>
        <dbReference type="Proteomes" id="UP000070252"/>
    </source>
</evidence>
<dbReference type="Proteomes" id="UP000182783">
    <property type="component" value="Unassembled WGS sequence"/>
</dbReference>
<evidence type="ECO:0000313" key="2">
    <source>
        <dbReference type="EMBL" id="SDM63262.1"/>
    </source>
</evidence>
<dbReference type="EMBL" id="LIPY01000096">
    <property type="protein sequence ID" value="KWX78237.1"/>
    <property type="molecule type" value="Genomic_DNA"/>
</dbReference>
<keyword evidence="3" id="KW-1185">Reference proteome</keyword>
<evidence type="ECO:0000313" key="1">
    <source>
        <dbReference type="EMBL" id="KWX78237.1"/>
    </source>
</evidence>
<dbReference type="AlphaFoldDB" id="A0A1G9UTK5"/>
<gene>
    <name evidence="1" type="ORF">AML91_05940</name>
    <name evidence="2" type="ORF">SAMN05216191_11562</name>
</gene>
<accession>A0A1G9UTK5</accession>
<sequence length="226" mass="26919">MGFAEEHHKWLEYHKNRRSGERLDRLERGHRHGEQMFVERVWWPVFGHMDDLHPEFEVNDWRGRPYFVDFVWKPGQVKFAFEIKGYGPHVQNTDRTRYRQELNRETYLQISGYRVVAVPYDDLESAPELTISLLKSLLAPCLLKKSEGQERPYTRLESDILRLAARWNGFIRPVDLVNELGVNPRTVKKQMNALCEKGKFRPVPAPGSNRVCRYEYIHSFMEDELW</sequence>
<evidence type="ECO:0008006" key="5">
    <source>
        <dbReference type="Google" id="ProtNLM"/>
    </source>
</evidence>
<organism evidence="2 4">
    <name type="scientific">Paenibacillus jilunlii</name>
    <dbReference type="NCBI Taxonomy" id="682956"/>
    <lineage>
        <taxon>Bacteria</taxon>
        <taxon>Bacillati</taxon>
        <taxon>Bacillota</taxon>
        <taxon>Bacilli</taxon>
        <taxon>Bacillales</taxon>
        <taxon>Paenibacillaceae</taxon>
        <taxon>Paenibacillus</taxon>
    </lineage>
</organism>